<evidence type="ECO:0000313" key="1">
    <source>
        <dbReference type="EMBL" id="MFL4472186.1"/>
    </source>
</evidence>
<keyword evidence="2" id="KW-1185">Reference proteome</keyword>
<dbReference type="InterPro" id="IPR000415">
    <property type="entry name" value="Nitroreductase-like"/>
</dbReference>
<accession>A0ABW8UYF1</accession>
<reference evidence="1 2" key="1">
    <citation type="submission" date="2024-08" db="EMBL/GenBank/DDBJ databases">
        <title>Tateyamaria sp. nov., isolated from marine algae.</title>
        <authorList>
            <person name="Choi B.J."/>
            <person name="Kim J.M."/>
            <person name="Lee J.K."/>
            <person name="Choi D.G."/>
            <person name="Bayburt H."/>
            <person name="Baek J.H."/>
            <person name="Han D.M."/>
            <person name="Jeon C.O."/>
        </authorList>
    </citation>
    <scope>NUCLEOTIDE SEQUENCE [LARGE SCALE GENOMIC DNA]</scope>
    <source>
        <strain evidence="1 2">KMU-156</strain>
    </source>
</reference>
<name>A0ABW8UYF1_9RHOB</name>
<dbReference type="SUPFAM" id="SSF55469">
    <property type="entry name" value="FMN-dependent nitroreductase-like"/>
    <property type="match status" value="2"/>
</dbReference>
<dbReference type="NCBIfam" id="NF047509">
    <property type="entry name" value="Rv3131_FMN_oxido"/>
    <property type="match status" value="1"/>
</dbReference>
<proteinExistence type="predicted"/>
<sequence>MTLSRRKTLALLGGGTILAATGVAGYSVTRIPQTALAPWEAAGTYAEPRMRALSYAILAPNPHNRQPWQVDLRTEGEVTLRVDTDRLLPHTDPFSRQIVCGLGCFLELMVLAAAEQGYAVDLDLFPDGEDPTALDTRRVAVARFIEGGAQPEPDLFGHVMDRRSLKEPYDTTQAVSDATLAQIEQSVTRGTHIASSNDPDLVAALRVLTVRAFETEFDTPNTYKESVDLFRIGHREVDANPDGLDFTGPMFETLRMTGLFSKEAAMDPEGFSFQTAIEQITETAMSGMAYVWLTSDGNTRTDQINAGRDWVRLNLATTAAGLGMQPMSQALQEFPEMAAHYAEAHQMLAPGGGTVQMLGRLGYGTPVPQSPRWPLESKIVNA</sequence>
<gene>
    <name evidence="1" type="ORF">ACERZ8_20725</name>
</gene>
<dbReference type="Gene3D" id="3.40.109.10">
    <property type="entry name" value="NADH Oxidase"/>
    <property type="match status" value="1"/>
</dbReference>
<organism evidence="1 2">
    <name type="scientific">Tateyamaria armeniaca</name>
    <dbReference type="NCBI Taxonomy" id="2518930"/>
    <lineage>
        <taxon>Bacteria</taxon>
        <taxon>Pseudomonadati</taxon>
        <taxon>Pseudomonadota</taxon>
        <taxon>Alphaproteobacteria</taxon>
        <taxon>Rhodobacterales</taxon>
        <taxon>Roseobacteraceae</taxon>
        <taxon>Tateyamaria</taxon>
    </lineage>
</organism>
<protein>
    <submittedName>
        <fullName evidence="1">Twin-arginine translocation pathway signal protein</fullName>
    </submittedName>
</protein>
<dbReference type="RefSeq" id="WP_407594086.1">
    <property type="nucleotide sequence ID" value="NZ_JBHDIY010000002.1"/>
</dbReference>
<dbReference type="PROSITE" id="PS51318">
    <property type="entry name" value="TAT"/>
    <property type="match status" value="1"/>
</dbReference>
<dbReference type="Proteomes" id="UP001627408">
    <property type="component" value="Unassembled WGS sequence"/>
</dbReference>
<dbReference type="InterPro" id="IPR006311">
    <property type="entry name" value="TAT_signal"/>
</dbReference>
<dbReference type="EMBL" id="JBHDIY010000002">
    <property type="protein sequence ID" value="MFL4472186.1"/>
    <property type="molecule type" value="Genomic_DNA"/>
</dbReference>
<evidence type="ECO:0000313" key="2">
    <source>
        <dbReference type="Proteomes" id="UP001627408"/>
    </source>
</evidence>
<comment type="caution">
    <text evidence="1">The sequence shown here is derived from an EMBL/GenBank/DDBJ whole genome shotgun (WGS) entry which is preliminary data.</text>
</comment>